<evidence type="ECO:0000256" key="1">
    <source>
        <dbReference type="SAM" id="MobiDB-lite"/>
    </source>
</evidence>
<protein>
    <submittedName>
        <fullName evidence="2">Uncharacterized protein</fullName>
    </submittedName>
</protein>
<name>A0A6G1Q696_CHAAH</name>
<feature type="compositionally biased region" description="Basic and acidic residues" evidence="1">
    <location>
        <begin position="129"/>
        <end position="140"/>
    </location>
</feature>
<feature type="compositionally biased region" description="Polar residues" evidence="1">
    <location>
        <begin position="1"/>
        <end position="13"/>
    </location>
</feature>
<feature type="compositionally biased region" description="Basic and acidic residues" evidence="1">
    <location>
        <begin position="761"/>
        <end position="774"/>
    </location>
</feature>
<reference evidence="3" key="2">
    <citation type="submission" date="2019-02" db="EMBL/GenBank/DDBJ databases">
        <title>Opniocepnalus argus Var Kimnra genome.</title>
        <authorList>
            <person name="Zhou C."/>
            <person name="Xiao S."/>
        </authorList>
    </citation>
    <scope>NUCLEOTIDE SEQUENCE [LARGE SCALE GENOMIC DNA]</scope>
</reference>
<feature type="compositionally biased region" description="Basic and acidic residues" evidence="1">
    <location>
        <begin position="234"/>
        <end position="251"/>
    </location>
</feature>
<dbReference type="AlphaFoldDB" id="A0A6G1Q696"/>
<feature type="compositionally biased region" description="Polar residues" evidence="1">
    <location>
        <begin position="302"/>
        <end position="314"/>
    </location>
</feature>
<feature type="compositionally biased region" description="Basic and acidic residues" evidence="1">
    <location>
        <begin position="1078"/>
        <end position="1088"/>
    </location>
</feature>
<gene>
    <name evidence="2" type="ORF">EXN66_Car013822</name>
</gene>
<proteinExistence type="predicted"/>
<evidence type="ECO:0000313" key="3">
    <source>
        <dbReference type="Proteomes" id="UP000503349"/>
    </source>
</evidence>
<organism evidence="2 3">
    <name type="scientific">Channa argus</name>
    <name type="common">Northern snakehead</name>
    <name type="synonym">Ophicephalus argus</name>
    <dbReference type="NCBI Taxonomy" id="215402"/>
    <lineage>
        <taxon>Eukaryota</taxon>
        <taxon>Metazoa</taxon>
        <taxon>Chordata</taxon>
        <taxon>Craniata</taxon>
        <taxon>Vertebrata</taxon>
        <taxon>Euteleostomi</taxon>
        <taxon>Actinopterygii</taxon>
        <taxon>Neopterygii</taxon>
        <taxon>Teleostei</taxon>
        <taxon>Neoteleostei</taxon>
        <taxon>Acanthomorphata</taxon>
        <taxon>Anabantaria</taxon>
        <taxon>Anabantiformes</taxon>
        <taxon>Channoidei</taxon>
        <taxon>Channidae</taxon>
        <taxon>Channa</taxon>
    </lineage>
</organism>
<accession>A0A6G1Q696</accession>
<feature type="compositionally biased region" description="Basic and acidic residues" evidence="1">
    <location>
        <begin position="655"/>
        <end position="666"/>
    </location>
</feature>
<feature type="compositionally biased region" description="Basic and acidic residues" evidence="1">
    <location>
        <begin position="869"/>
        <end position="882"/>
    </location>
</feature>
<reference evidence="2 3" key="1">
    <citation type="submission" date="2019-02" db="EMBL/GenBank/DDBJ databases">
        <title>Opniocepnalus argus genome.</title>
        <authorList>
            <person name="Zhou C."/>
            <person name="Xiao S."/>
        </authorList>
    </citation>
    <scope>NUCLEOTIDE SEQUENCE [LARGE SCALE GENOMIC DNA]</scope>
    <source>
        <strain evidence="2">OARG1902GOOAL</strain>
        <tissue evidence="2">Muscle</tissue>
    </source>
</reference>
<evidence type="ECO:0000313" key="2">
    <source>
        <dbReference type="EMBL" id="KAF3698141.1"/>
    </source>
</evidence>
<feature type="region of interest" description="Disordered" evidence="1">
    <location>
        <begin position="1"/>
        <end position="1088"/>
    </location>
</feature>
<keyword evidence="3" id="KW-1185">Reference proteome</keyword>
<feature type="compositionally biased region" description="Basic and acidic residues" evidence="1">
    <location>
        <begin position="471"/>
        <end position="484"/>
    </location>
</feature>
<dbReference type="EMBL" id="CM015724">
    <property type="protein sequence ID" value="KAF3698141.1"/>
    <property type="molecule type" value="Genomic_DNA"/>
</dbReference>
<feature type="compositionally biased region" description="Basic and acidic residues" evidence="1">
    <location>
        <begin position="14"/>
        <end position="52"/>
    </location>
</feature>
<feature type="compositionally biased region" description="Basic and acidic residues" evidence="1">
    <location>
        <begin position="365"/>
        <end position="376"/>
    </location>
</feature>
<feature type="compositionally biased region" description="Basic and acidic residues" evidence="1">
    <location>
        <begin position="1053"/>
        <end position="1064"/>
    </location>
</feature>
<feature type="compositionally biased region" description="Polar residues" evidence="1">
    <location>
        <begin position="66"/>
        <end position="78"/>
    </location>
</feature>
<dbReference type="Proteomes" id="UP000503349">
    <property type="component" value="Chromosome 13"/>
</dbReference>
<feature type="compositionally biased region" description="Polar residues" evidence="1">
    <location>
        <begin position="592"/>
        <end position="604"/>
    </location>
</feature>
<sequence>MMTGLQKKNNTSSKDSEQDPLIKRETDKGEMEKLEKEAEQEKNNKSLTKDLGDVLQTEDEIKQEQHMGQSKANISPAQRNRKCEEKSLNVGTGSKIVIDDERQQETYVSPGGDMKTVMVQKPSPSKGEGGQKESDDKDKTTSVNNEGAGEDAADDKTQKTDVSPGGDMKTGTVEKLSPAKTEGGQEEGDDKEKTTSVNNEAAGEDAADDRTQKTDVSPGGDMKTGTVEKSSPAKTERDQKEGDDKDKKTSVNDEAAGEDAADDKTQKTDVSPGGDMKTGTVEKSSPVKTEGDQEEEIKQEQHMGQSKSNISPAQRNRKCEEKSLNVGTGSKIVIDDERQQETYVSPGGDMKTVMVQKPSPAKGEGGQKESDDKEKTTSVNDEAAGEDAADDKTQKTDVSLGGDMKTGTVEKLSPAKTEGGQAEGDDKDKTTSVNNEAAGEDAADDKTQKTDVSPGGDMKTGTVEKSSPAKTEGDQKEGDDKEKTTSVNDEAAGEDAADDKTQKTDVSLGGDMKTGTVEKLSPAKTEGGQAEGDDKDKTTSVNNEAAGEDAADDKTQKTDVSPGGDMKTGTLENPSPVKTEGDQEEEIKQEQHMGQSKSNISPAQRNRKCEEKSLNVGTGSKIVIDDERQQETYVSPGGDMKTVMVQKPSPAKGEGGQKESDDKEKTTSVNDEAAGEDAADDKTQKTDVSLGGDMKTGTVEKLSPAKTEGGQAEGDDKDKTTSVNNEAAGEDAADDKTQKTDVSPGGDMKTGTVEKSSPAKTEGDQKEGDDKEKTTSVNDEAAGEDAADDKTQKTDVSLGGDMKTGTVEKLSPAKTEGGQAEGDDKDKTTSVNNEAAGEDAADDKTQKTDVSPGVDMKTGTVEKSSPAKTEGDQKEGDDKEKTTSVNDEAAGEDAADDKTQKTDVSLGGDMKTGTVEKLSPAKTEGGQAEGDDKDKTTSVNNEAAGEDAADDKTQKTDVSPGGDMKTGTLENPSPVKTEGDQEEEIKQEQHMGQSKSNISPAQRNRKCEEKSLNLGTGSKIVIDDERQQETYVSPGGDMKTVMVQKPSPAKGEGGQKESDDKDKTTSVNNEGAGEDAADDKKQKTDVSP</sequence>
<feature type="compositionally biased region" description="Polar residues" evidence="1">
    <location>
        <begin position="990"/>
        <end position="1002"/>
    </location>
</feature>